<evidence type="ECO:0000256" key="1">
    <source>
        <dbReference type="ARBA" id="ARBA00004651"/>
    </source>
</evidence>
<keyword evidence="3" id="KW-1003">Cell membrane</keyword>
<protein>
    <submittedName>
        <fullName evidence="9">Putative L-rhamnose ABC transporter, transmembrane component 1</fullName>
    </submittedName>
</protein>
<dbReference type="Proteomes" id="UP000034076">
    <property type="component" value="Unassembled WGS sequence"/>
</dbReference>
<accession>A0A0M2NJY5</accession>
<dbReference type="AlphaFoldDB" id="A0A0M2NJY5"/>
<dbReference type="PANTHER" id="PTHR32196">
    <property type="entry name" value="ABC TRANSPORTER PERMEASE PROTEIN YPHD-RELATED-RELATED"/>
    <property type="match status" value="1"/>
</dbReference>
<dbReference type="RefSeq" id="WP_052740499.1">
    <property type="nucleotide sequence ID" value="NZ_CAUERS010000151.1"/>
</dbReference>
<comment type="subcellular location">
    <subcellularLocation>
        <location evidence="1">Cell membrane</location>
        <topology evidence="1">Multi-pass membrane protein</topology>
    </subcellularLocation>
</comment>
<comment type="caution">
    <text evidence="9">The sequence shown here is derived from an EMBL/GenBank/DDBJ whole genome shotgun (WGS) entry which is preliminary data.</text>
</comment>
<feature type="transmembrane region" description="Helical" evidence="8">
    <location>
        <begin position="79"/>
        <end position="99"/>
    </location>
</feature>
<dbReference type="CDD" id="cd06579">
    <property type="entry name" value="TM_PBP1_transp_AraH_like"/>
    <property type="match status" value="1"/>
</dbReference>
<dbReference type="PANTHER" id="PTHR32196:SF21">
    <property type="entry name" value="ABC TRANSPORTER PERMEASE PROTEIN YPHD-RELATED"/>
    <property type="match status" value="1"/>
</dbReference>
<feature type="transmembrane region" description="Helical" evidence="8">
    <location>
        <begin position="105"/>
        <end position="128"/>
    </location>
</feature>
<reference evidence="9 10" key="1">
    <citation type="submission" date="2015-04" db="EMBL/GenBank/DDBJ databases">
        <title>Draft genome sequence of bacteremic isolate Catabacter hongkongensis type strain HKU16T.</title>
        <authorList>
            <person name="Lau S.K."/>
            <person name="Teng J.L."/>
            <person name="Huang Y."/>
            <person name="Curreem S.O."/>
            <person name="Tsui S.K."/>
            <person name="Woo P.C."/>
        </authorList>
    </citation>
    <scope>NUCLEOTIDE SEQUENCE [LARGE SCALE GENOMIC DNA]</scope>
    <source>
        <strain evidence="9 10">HKU16</strain>
    </source>
</reference>
<dbReference type="EMBL" id="LAYJ01000105">
    <property type="protein sequence ID" value="KKI50545.1"/>
    <property type="molecule type" value="Genomic_DNA"/>
</dbReference>
<evidence type="ECO:0000313" key="10">
    <source>
        <dbReference type="Proteomes" id="UP000034076"/>
    </source>
</evidence>
<evidence type="ECO:0000256" key="3">
    <source>
        <dbReference type="ARBA" id="ARBA00022475"/>
    </source>
</evidence>
<evidence type="ECO:0000256" key="8">
    <source>
        <dbReference type="SAM" id="Phobius"/>
    </source>
</evidence>
<dbReference type="Pfam" id="PF02653">
    <property type="entry name" value="BPD_transp_2"/>
    <property type="match status" value="1"/>
</dbReference>
<keyword evidence="2" id="KW-0813">Transport</keyword>
<keyword evidence="6 8" id="KW-1133">Transmembrane helix</keyword>
<keyword evidence="10" id="KW-1185">Reference proteome</keyword>
<feature type="transmembrane region" description="Helical" evidence="8">
    <location>
        <begin position="52"/>
        <end position="72"/>
    </location>
</feature>
<dbReference type="InterPro" id="IPR001851">
    <property type="entry name" value="ABC_transp_permease"/>
</dbReference>
<feature type="transmembrane region" description="Helical" evidence="8">
    <location>
        <begin position="234"/>
        <end position="254"/>
    </location>
</feature>
<feature type="transmembrane region" description="Helical" evidence="8">
    <location>
        <begin position="289"/>
        <end position="306"/>
    </location>
</feature>
<evidence type="ECO:0000256" key="4">
    <source>
        <dbReference type="ARBA" id="ARBA00022519"/>
    </source>
</evidence>
<evidence type="ECO:0000256" key="5">
    <source>
        <dbReference type="ARBA" id="ARBA00022692"/>
    </source>
</evidence>
<sequence>MKNDATFSMRIRNWYGHDKNFARLLIIFILVVVAFSIINPSKFLSIANFQSMVYQFPEFGLMSLGVMLTMLLGGIDLSVVGMANLTAITAASTLVAFVPEGASDGQTMIVIVFAVILGIIVGSAAGFLNGNLVSRLHIPPILATLGSQQLFTGIGLIITQGSSISRLPAMYAETGKTLVAGFIPLALFFFIGAVIVLSIMLNKTRFGTSLYMMGSNPVASKFSGLNNTAVTNKAYMLSGTLSAVAGLIMLVNYNSAKPDYGSAYTLQCILIVVLGGVNPNGGFGKVGGVTLAILILQVLSSGLNLFPTISNFYRQLIWGGVLLAVLTLNYFTELREKKRISTSYKKDKPKEAAKV</sequence>
<evidence type="ECO:0000256" key="2">
    <source>
        <dbReference type="ARBA" id="ARBA00022448"/>
    </source>
</evidence>
<feature type="transmembrane region" description="Helical" evidence="8">
    <location>
        <begin position="312"/>
        <end position="331"/>
    </location>
</feature>
<keyword evidence="5 8" id="KW-0812">Transmembrane</keyword>
<dbReference type="GO" id="GO:0022857">
    <property type="term" value="F:transmembrane transporter activity"/>
    <property type="evidence" value="ECO:0007669"/>
    <property type="project" value="InterPro"/>
</dbReference>
<proteinExistence type="predicted"/>
<feature type="transmembrane region" description="Helical" evidence="8">
    <location>
        <begin position="178"/>
        <end position="201"/>
    </location>
</feature>
<gene>
    <name evidence="9" type="ORF">CHK_2011</name>
</gene>
<keyword evidence="4" id="KW-0997">Cell inner membrane</keyword>
<organism evidence="9 10">
    <name type="scientific">Christensenella hongkongensis</name>
    <dbReference type="NCBI Taxonomy" id="270498"/>
    <lineage>
        <taxon>Bacteria</taxon>
        <taxon>Bacillati</taxon>
        <taxon>Bacillota</taxon>
        <taxon>Clostridia</taxon>
        <taxon>Christensenellales</taxon>
        <taxon>Christensenellaceae</taxon>
        <taxon>Christensenella</taxon>
    </lineage>
</organism>
<dbReference type="PATRIC" id="fig|270498.16.peg.1527"/>
<keyword evidence="7 8" id="KW-0472">Membrane</keyword>
<feature type="transmembrane region" description="Helical" evidence="8">
    <location>
        <begin position="21"/>
        <end position="40"/>
    </location>
</feature>
<evidence type="ECO:0000256" key="7">
    <source>
        <dbReference type="ARBA" id="ARBA00023136"/>
    </source>
</evidence>
<evidence type="ECO:0000313" key="9">
    <source>
        <dbReference type="EMBL" id="KKI50545.1"/>
    </source>
</evidence>
<dbReference type="STRING" id="270498.CHK_2011"/>
<name>A0A0M2NJY5_9FIRM</name>
<evidence type="ECO:0000256" key="6">
    <source>
        <dbReference type="ARBA" id="ARBA00022989"/>
    </source>
</evidence>
<dbReference type="GO" id="GO:0005886">
    <property type="term" value="C:plasma membrane"/>
    <property type="evidence" value="ECO:0007669"/>
    <property type="project" value="UniProtKB-SubCell"/>
</dbReference>